<gene>
    <name evidence="1" type="ORF">D0817_15005</name>
</gene>
<comment type="caution">
    <text evidence="1">The sequence shown here is derived from an EMBL/GenBank/DDBJ whole genome shotgun (WGS) entry which is preliminary data.</text>
</comment>
<accession>A0A434A509</accession>
<name>A0A434A509_9FLAO</name>
<keyword evidence="2" id="KW-1185">Reference proteome</keyword>
<proteinExistence type="predicted"/>
<dbReference type="Proteomes" id="UP000288102">
    <property type="component" value="Unassembled WGS sequence"/>
</dbReference>
<evidence type="ECO:0000313" key="1">
    <source>
        <dbReference type="EMBL" id="RUT69488.1"/>
    </source>
</evidence>
<dbReference type="EMBL" id="QWDM01000009">
    <property type="protein sequence ID" value="RUT69488.1"/>
    <property type="molecule type" value="Genomic_DNA"/>
</dbReference>
<dbReference type="OrthoDB" id="1098088at2"/>
<evidence type="ECO:0000313" key="2">
    <source>
        <dbReference type="Proteomes" id="UP000288102"/>
    </source>
</evidence>
<organism evidence="1 2">
    <name type="scientific">Flavobacterium cupreum</name>
    <dbReference type="NCBI Taxonomy" id="2133766"/>
    <lineage>
        <taxon>Bacteria</taxon>
        <taxon>Pseudomonadati</taxon>
        <taxon>Bacteroidota</taxon>
        <taxon>Flavobacteriia</taxon>
        <taxon>Flavobacteriales</taxon>
        <taxon>Flavobacteriaceae</taxon>
        <taxon>Flavobacterium</taxon>
    </lineage>
</organism>
<protein>
    <submittedName>
        <fullName evidence="1">Uncharacterized protein</fullName>
    </submittedName>
</protein>
<dbReference type="AlphaFoldDB" id="A0A434A509"/>
<reference evidence="2" key="1">
    <citation type="journal article" date="2019" name="Syst. Appl. Microbiol.">
        <title>Flavobacterium circumlabens sp. nov. and Flavobacterium cupreum sp. nov., two psychrotrophic species isolated from Antarctic environmental samples.</title>
        <authorList>
            <person name="Kralova S."/>
            <person name="Busse H.-J."/>
            <person name="Svec P."/>
            <person name="Maslanova I."/>
            <person name="Stankova E."/>
            <person name="Bartak M."/>
            <person name="Sedlacek I."/>
        </authorList>
    </citation>
    <scope>NUCLEOTIDE SEQUENCE [LARGE SCALE GENOMIC DNA]</scope>
    <source>
        <strain evidence="2">CCM 8825</strain>
    </source>
</reference>
<sequence>MKTKIILLIFITFIITTKGLAQVIVENFVREEAADYNLEYLKSAYGTNKIVPPIYEAQILIALSYFPELKNTRIEFRIKKTRTPLSARPDFFGLFKSAKKRKYYITISKETIPKLKPILLENLSFNAQIGVLGHELSHVSDYSTKGFGKMMNLLRIELLSKDKVDAFESQTDLYCIEHGLGYQLLDWSKSVRENIKLDFWRGANNVANTTKKERYLNPETIQKYIDTIPIYCKE</sequence>
<dbReference type="RefSeq" id="WP_127339159.1">
    <property type="nucleotide sequence ID" value="NZ_QWDM01000009.1"/>
</dbReference>